<dbReference type="Gene3D" id="2.115.10.20">
    <property type="entry name" value="Glycosyl hydrolase domain, family 43"/>
    <property type="match status" value="1"/>
</dbReference>
<dbReference type="GO" id="GO:0004553">
    <property type="term" value="F:hydrolase activity, hydrolyzing O-glycosyl compounds"/>
    <property type="evidence" value="ECO:0007669"/>
    <property type="project" value="InterPro"/>
</dbReference>
<dbReference type="AlphaFoldDB" id="A0A415KIR1"/>
<feature type="site" description="Important for catalytic activity, responsible for pKa modulation of the active site Glu and correct orientation of both the proton donor and substrate" evidence="4">
    <location>
        <position position="181"/>
    </location>
</feature>
<dbReference type="InterPro" id="IPR051795">
    <property type="entry name" value="Glycosyl_Hydrlase_43"/>
</dbReference>
<dbReference type="EMBL" id="QROO01000019">
    <property type="protein sequence ID" value="RHL36170.1"/>
    <property type="molecule type" value="Genomic_DNA"/>
</dbReference>
<dbReference type="Proteomes" id="UP000284495">
    <property type="component" value="Unassembled WGS sequence"/>
</dbReference>
<accession>A0A415KIR1</accession>
<dbReference type="Pfam" id="PF04616">
    <property type="entry name" value="Glyco_hydro_43"/>
    <property type="match status" value="1"/>
</dbReference>
<evidence type="ECO:0000313" key="6">
    <source>
        <dbReference type="EMBL" id="RHL36170.1"/>
    </source>
</evidence>
<protein>
    <submittedName>
        <fullName evidence="6">Glycosyl hydrolase family 43</fullName>
    </submittedName>
</protein>
<evidence type="ECO:0000256" key="5">
    <source>
        <dbReference type="RuleBase" id="RU361187"/>
    </source>
</evidence>
<sequence length="354" mass="39534">MISNSIFVMKGKSCSSKLKSFLLVTLCLCNVTSCKSDENLQLDNPEITVNEYNIPVSDLKARDPFIFVDKKNQCYYLYVSRFEGKKGGIYSYKSKDLLRWKENGFVFQAPDGYLGTDDFWAPDIYEYKGEHYAFITVSNAAQGILRGTTILKSTTGADGHYMPILPADQLHLMPADVQSLDGSLYVDDDGKPWMIYCVEWNGPNVENRVGEVWAQRLKEDLTSLIGEAVCLFKATDAVWPVRCGADGGYITDAPFIWKDEVTGKLIMTWSSFGFGPLYSIGQATSTNGILGPWVHEKTPIFSDNGGHAEVFKDLQGKLKIVFHSPNEATATIKETVTIKDIRIVDGKFESIETK</sequence>
<evidence type="ECO:0000256" key="2">
    <source>
        <dbReference type="ARBA" id="ARBA00022801"/>
    </source>
</evidence>
<evidence type="ECO:0000256" key="1">
    <source>
        <dbReference type="ARBA" id="ARBA00009865"/>
    </source>
</evidence>
<dbReference type="SUPFAM" id="SSF75005">
    <property type="entry name" value="Arabinanase/levansucrase/invertase"/>
    <property type="match status" value="1"/>
</dbReference>
<organism evidence="6 7">
    <name type="scientific">Bacteroides xylanisolvens</name>
    <dbReference type="NCBI Taxonomy" id="371601"/>
    <lineage>
        <taxon>Bacteria</taxon>
        <taxon>Pseudomonadati</taxon>
        <taxon>Bacteroidota</taxon>
        <taxon>Bacteroidia</taxon>
        <taxon>Bacteroidales</taxon>
        <taxon>Bacteroidaceae</taxon>
        <taxon>Bacteroides</taxon>
    </lineage>
</organism>
<evidence type="ECO:0000256" key="4">
    <source>
        <dbReference type="PIRSR" id="PIRSR606710-2"/>
    </source>
</evidence>
<dbReference type="InterPro" id="IPR023296">
    <property type="entry name" value="Glyco_hydro_beta-prop_sf"/>
</dbReference>
<name>A0A415KIR1_9BACE</name>
<comment type="similarity">
    <text evidence="1 5">Belongs to the glycosyl hydrolase 43 family.</text>
</comment>
<dbReference type="InterPro" id="IPR006710">
    <property type="entry name" value="Glyco_hydro_43"/>
</dbReference>
<dbReference type="PANTHER" id="PTHR42812">
    <property type="entry name" value="BETA-XYLOSIDASE"/>
    <property type="match status" value="1"/>
</dbReference>
<gene>
    <name evidence="6" type="ORF">DW027_15160</name>
</gene>
<dbReference type="GO" id="GO:0005975">
    <property type="term" value="P:carbohydrate metabolic process"/>
    <property type="evidence" value="ECO:0007669"/>
    <property type="project" value="InterPro"/>
</dbReference>
<keyword evidence="3 5" id="KW-0326">Glycosidase</keyword>
<evidence type="ECO:0000313" key="7">
    <source>
        <dbReference type="Proteomes" id="UP000284495"/>
    </source>
</evidence>
<dbReference type="PANTHER" id="PTHR42812:SF5">
    <property type="entry name" value="ENDO-ARABINASE"/>
    <property type="match status" value="1"/>
</dbReference>
<keyword evidence="2 5" id="KW-0378">Hydrolase</keyword>
<evidence type="ECO:0000256" key="3">
    <source>
        <dbReference type="ARBA" id="ARBA00023295"/>
    </source>
</evidence>
<reference evidence="6 7" key="1">
    <citation type="submission" date="2018-08" db="EMBL/GenBank/DDBJ databases">
        <title>A genome reference for cultivated species of the human gut microbiota.</title>
        <authorList>
            <person name="Zou Y."/>
            <person name="Xue W."/>
            <person name="Luo G."/>
        </authorList>
    </citation>
    <scope>NUCLEOTIDE SEQUENCE [LARGE SCALE GENOMIC DNA]</scope>
    <source>
        <strain evidence="6 7">AF38-2</strain>
    </source>
</reference>
<proteinExistence type="inferred from homology"/>
<comment type="caution">
    <text evidence="6">The sequence shown here is derived from an EMBL/GenBank/DDBJ whole genome shotgun (WGS) entry which is preliminary data.</text>
</comment>